<dbReference type="SUPFAM" id="SSF53098">
    <property type="entry name" value="Ribonuclease H-like"/>
    <property type="match status" value="1"/>
</dbReference>
<feature type="domain" description="RNase H type-1" evidence="2">
    <location>
        <begin position="132"/>
        <end position="257"/>
    </location>
</feature>
<feature type="compositionally biased region" description="Polar residues" evidence="1">
    <location>
        <begin position="53"/>
        <end position="64"/>
    </location>
</feature>
<dbReference type="AlphaFoldDB" id="A0A3Q7FUK9"/>
<name>A0A3Q7FUK9_SOLLC</name>
<sequence length="294" mass="33278">MKPQGKTSNSQENDIQPINTEISGEIYSPKNTPDNKQSSLDDQEPAKSEETESSLVANTTNINQDTANSNARDIEMSSSRLIFQIIAYSGLLIKTRRRSRKHVSYNWRIVVEALNNYNLKAKVTKVIWKAPDTGQIKINTDPGRSSWFFCVRDEQGDILQAQAQEIGELACTNTQAEAMAILQALKFIEATQMDRVVIKTDSLLTKNIVDKSWKVPWQVVITLEEIWRLMQGRPVVIKHILREGNKLADHLANLALGKGTLCGSNFQEMEPQGRRIINSDKLKMPYLRIQVIKI</sequence>
<dbReference type="Pfam" id="PF13456">
    <property type="entry name" value="RVT_3"/>
    <property type="match status" value="1"/>
</dbReference>
<dbReference type="InterPro" id="IPR053151">
    <property type="entry name" value="RNase_H-like"/>
</dbReference>
<evidence type="ECO:0000259" key="2">
    <source>
        <dbReference type="PROSITE" id="PS50879"/>
    </source>
</evidence>
<dbReference type="InterPro" id="IPR012337">
    <property type="entry name" value="RNaseH-like_sf"/>
</dbReference>
<dbReference type="PANTHER" id="PTHR47723">
    <property type="entry name" value="OS05G0353850 PROTEIN"/>
    <property type="match status" value="1"/>
</dbReference>
<dbReference type="OMA" id="NIAMKSQ"/>
<feature type="region of interest" description="Disordered" evidence="1">
    <location>
        <begin position="1"/>
        <end position="64"/>
    </location>
</feature>
<dbReference type="GO" id="GO:0003676">
    <property type="term" value="F:nucleic acid binding"/>
    <property type="evidence" value="ECO:0007669"/>
    <property type="project" value="InterPro"/>
</dbReference>
<dbReference type="CDD" id="cd06222">
    <property type="entry name" value="RNase_H_like"/>
    <property type="match status" value="1"/>
</dbReference>
<dbReference type="STRING" id="4081.A0A3Q7FUK9"/>
<dbReference type="Gramene" id="Solyc02g084455.1.1">
    <property type="protein sequence ID" value="Solyc02g084455.1.1"/>
    <property type="gene ID" value="Solyc02g084455.1"/>
</dbReference>
<keyword evidence="4" id="KW-1185">Reference proteome</keyword>
<accession>A0A3Q7FUK9</accession>
<dbReference type="InterPro" id="IPR036397">
    <property type="entry name" value="RNaseH_sf"/>
</dbReference>
<dbReference type="InParanoid" id="A0A3Q7FUK9"/>
<evidence type="ECO:0000313" key="3">
    <source>
        <dbReference type="EnsemblPlants" id="Solyc02g084455.1.1"/>
    </source>
</evidence>
<organism evidence="3">
    <name type="scientific">Solanum lycopersicum</name>
    <name type="common">Tomato</name>
    <name type="synonym">Lycopersicon esculentum</name>
    <dbReference type="NCBI Taxonomy" id="4081"/>
    <lineage>
        <taxon>Eukaryota</taxon>
        <taxon>Viridiplantae</taxon>
        <taxon>Streptophyta</taxon>
        <taxon>Embryophyta</taxon>
        <taxon>Tracheophyta</taxon>
        <taxon>Spermatophyta</taxon>
        <taxon>Magnoliopsida</taxon>
        <taxon>eudicotyledons</taxon>
        <taxon>Gunneridae</taxon>
        <taxon>Pentapetalae</taxon>
        <taxon>asterids</taxon>
        <taxon>lamiids</taxon>
        <taxon>Solanales</taxon>
        <taxon>Solanaceae</taxon>
        <taxon>Solanoideae</taxon>
        <taxon>Solaneae</taxon>
        <taxon>Solanum</taxon>
        <taxon>Solanum subgen. Lycopersicon</taxon>
    </lineage>
</organism>
<reference evidence="3" key="2">
    <citation type="submission" date="2019-01" db="UniProtKB">
        <authorList>
            <consortium name="EnsemblPlants"/>
        </authorList>
    </citation>
    <scope>IDENTIFICATION</scope>
    <source>
        <strain evidence="3">cv. Heinz 1706</strain>
    </source>
</reference>
<dbReference type="GO" id="GO:0004523">
    <property type="term" value="F:RNA-DNA hybrid ribonuclease activity"/>
    <property type="evidence" value="ECO:0007669"/>
    <property type="project" value="InterPro"/>
</dbReference>
<dbReference type="InterPro" id="IPR002156">
    <property type="entry name" value="RNaseH_domain"/>
</dbReference>
<dbReference type="PANTHER" id="PTHR47723:SF24">
    <property type="entry name" value="RNASE H TYPE-1 DOMAIN-CONTAINING PROTEIN"/>
    <property type="match status" value="1"/>
</dbReference>
<evidence type="ECO:0000313" key="4">
    <source>
        <dbReference type="Proteomes" id="UP000004994"/>
    </source>
</evidence>
<feature type="compositionally biased region" description="Polar residues" evidence="1">
    <location>
        <begin position="29"/>
        <end position="40"/>
    </location>
</feature>
<evidence type="ECO:0000256" key="1">
    <source>
        <dbReference type="SAM" id="MobiDB-lite"/>
    </source>
</evidence>
<proteinExistence type="predicted"/>
<dbReference type="PROSITE" id="PS50879">
    <property type="entry name" value="RNASE_H_1"/>
    <property type="match status" value="1"/>
</dbReference>
<protein>
    <recommendedName>
        <fullName evidence="2">RNase H type-1 domain-containing protein</fullName>
    </recommendedName>
</protein>
<dbReference type="Gene3D" id="3.30.420.10">
    <property type="entry name" value="Ribonuclease H-like superfamily/Ribonuclease H"/>
    <property type="match status" value="1"/>
</dbReference>
<dbReference type="EnsemblPlants" id="Solyc02g084455.1.1">
    <property type="protein sequence ID" value="Solyc02g084455.1.1"/>
    <property type="gene ID" value="Solyc02g084455.1"/>
</dbReference>
<dbReference type="InterPro" id="IPR044730">
    <property type="entry name" value="RNase_H-like_dom_plant"/>
</dbReference>
<feature type="compositionally biased region" description="Polar residues" evidence="1">
    <location>
        <begin position="1"/>
        <end position="22"/>
    </location>
</feature>
<dbReference type="Proteomes" id="UP000004994">
    <property type="component" value="Chromosome 2"/>
</dbReference>
<reference evidence="3" key="1">
    <citation type="journal article" date="2012" name="Nature">
        <title>The tomato genome sequence provides insights into fleshy fruit evolution.</title>
        <authorList>
            <consortium name="Tomato Genome Consortium"/>
        </authorList>
    </citation>
    <scope>NUCLEOTIDE SEQUENCE [LARGE SCALE GENOMIC DNA]</scope>
    <source>
        <strain evidence="3">cv. Heinz 1706</strain>
    </source>
</reference>